<keyword evidence="10" id="KW-0407">Ion channel</keyword>
<evidence type="ECO:0000256" key="9">
    <source>
        <dbReference type="ARBA" id="ARBA00023286"/>
    </source>
</evidence>
<dbReference type="Gene3D" id="3.40.190.10">
    <property type="entry name" value="Periplasmic binding protein-like II"/>
    <property type="match status" value="3"/>
</dbReference>
<dbReference type="EMBL" id="JBEDUW010000007">
    <property type="protein sequence ID" value="KAK9911418.1"/>
    <property type="molecule type" value="Genomic_DNA"/>
</dbReference>
<proteinExistence type="predicted"/>
<gene>
    <name evidence="14" type="ORF">M0R45_035327</name>
</gene>
<evidence type="ECO:0000256" key="2">
    <source>
        <dbReference type="ARBA" id="ARBA00022448"/>
    </source>
</evidence>
<comment type="subcellular location">
    <subcellularLocation>
        <location evidence="1">Membrane</location>
        <topology evidence="1">Multi-pass membrane protein</topology>
    </subcellularLocation>
</comment>
<keyword evidence="5" id="KW-0406">Ion transport</keyword>
<sequence length="749" mass="84013">MEFRGLRKTIILSFLTFCCLSHHLCGDIKKTNNDTNPILVEDQVHVGVILDMGSREGKIVFSCISMALSDFYYLHNNYSTRVVVYSKDSNGKPLPALSAALDFFENIKVEAIIGAQTSVEANLLAELGEAAKLPVMSLSPPLTDNKYPFFIEIMHADEAAEVKGISALIEVFKWRDVILVYDNKEYERDFIPSLVNSFQEITHGSVACKSYNIASSSSDEEIIEYLQMLMKLKIKVFVVHVSHFLAPRLFLSANKLGMMSEGYSWIMTSSSMDSLHSMDLSVIESIQGVLGFRSSVPASMSLHSLTSRLRRKFYLEDPNMEAIRELSIDEIWAYDATWALAEAVERARLRNSTTRSSKGVVLLGEILQSRFKGLSGGIQYLNGKLFSSEPFEIVNVIGKEVFKAAVGALPYEVQYKFIPFEDGNGNPAGTYNDLVYQVYLKKFDAVVGDVTITANRSQYVDFTVPYTDLVEHPTNEKFQGTPGKQIATVLWFAFSSLVFANMEKLSNNLAKFVVAIWVFVVFILTSSYTASLASMMTVKEIQLNSRGTYIGYQSDSLVGVAVNLYFSGVPLYRSGHSVEEYFCALSKGSKHGGVSAIIDEVPYIKIFLEKYSADYAMIKPQSITNGFAFVFPKGAKLVHDVSRQIEFLREEGKLIEMEKTWFHEKATLMYDEDISKSNPNTIELYDLRGLFLISGASLAIALFLFVVLSLRFRNLIRGLMHRLRMFLSFGNTNMPPVPIIMQLVVHAVH</sequence>
<dbReference type="SUPFAM" id="SSF53850">
    <property type="entry name" value="Periplasmic binding protein-like II"/>
    <property type="match status" value="1"/>
</dbReference>
<evidence type="ECO:0000256" key="8">
    <source>
        <dbReference type="ARBA" id="ARBA00023180"/>
    </source>
</evidence>
<dbReference type="PANTHER" id="PTHR34836:SF6">
    <property type="entry name" value="PERIPLASMIC BINDING PROTEIN-LIKE I"/>
    <property type="match status" value="1"/>
</dbReference>
<keyword evidence="9" id="KW-1071">Ligand-gated ion channel</keyword>
<evidence type="ECO:0000256" key="12">
    <source>
        <dbReference type="SAM" id="SignalP"/>
    </source>
</evidence>
<dbReference type="InterPro" id="IPR001828">
    <property type="entry name" value="ANF_lig-bd_rcpt"/>
</dbReference>
<keyword evidence="6 11" id="KW-0472">Membrane</keyword>
<feature type="transmembrane region" description="Helical" evidence="11">
    <location>
        <begin position="690"/>
        <end position="712"/>
    </location>
</feature>
<evidence type="ECO:0000313" key="14">
    <source>
        <dbReference type="EMBL" id="KAK9911418.1"/>
    </source>
</evidence>
<dbReference type="InterPro" id="IPR028082">
    <property type="entry name" value="Peripla_BP_I"/>
</dbReference>
<keyword evidence="7" id="KW-0675">Receptor</keyword>
<feature type="domain" description="Ionotropic glutamate receptor C-terminal" evidence="13">
    <location>
        <begin position="384"/>
        <end position="664"/>
    </location>
</feature>
<comment type="caution">
    <text evidence="14">The sequence shown here is derived from an EMBL/GenBank/DDBJ whole genome shotgun (WGS) entry which is preliminary data.</text>
</comment>
<dbReference type="Gene3D" id="3.40.50.2300">
    <property type="match status" value="2"/>
</dbReference>
<protein>
    <recommendedName>
        <fullName evidence="13">Ionotropic glutamate receptor C-terminal domain-containing protein</fullName>
    </recommendedName>
</protein>
<evidence type="ECO:0000256" key="10">
    <source>
        <dbReference type="ARBA" id="ARBA00023303"/>
    </source>
</evidence>
<accession>A0AAW1VVQ4</accession>
<evidence type="ECO:0000256" key="7">
    <source>
        <dbReference type="ARBA" id="ARBA00023170"/>
    </source>
</evidence>
<reference evidence="14 15" key="1">
    <citation type="journal article" date="2023" name="G3 (Bethesda)">
        <title>A chromosome-length genome assembly and annotation of blackberry (Rubus argutus, cv. 'Hillquist').</title>
        <authorList>
            <person name="Bruna T."/>
            <person name="Aryal R."/>
            <person name="Dudchenko O."/>
            <person name="Sargent D.J."/>
            <person name="Mead D."/>
            <person name="Buti M."/>
            <person name="Cavallini A."/>
            <person name="Hytonen T."/>
            <person name="Andres J."/>
            <person name="Pham M."/>
            <person name="Weisz D."/>
            <person name="Mascagni F."/>
            <person name="Usai G."/>
            <person name="Natali L."/>
            <person name="Bassil N."/>
            <person name="Fernandez G.E."/>
            <person name="Lomsadze A."/>
            <person name="Armour M."/>
            <person name="Olukolu B."/>
            <person name="Poorten T."/>
            <person name="Britton C."/>
            <person name="Davik J."/>
            <person name="Ashrafi H."/>
            <person name="Aiden E.L."/>
            <person name="Borodovsky M."/>
            <person name="Worthington M."/>
        </authorList>
    </citation>
    <scope>NUCLEOTIDE SEQUENCE [LARGE SCALE GENOMIC DNA]</scope>
    <source>
        <strain evidence="14">PI 553951</strain>
    </source>
</reference>
<evidence type="ECO:0000256" key="4">
    <source>
        <dbReference type="ARBA" id="ARBA00022989"/>
    </source>
</evidence>
<keyword evidence="8" id="KW-0325">Glycoprotein</keyword>
<dbReference type="Pfam" id="PF01094">
    <property type="entry name" value="ANF_receptor"/>
    <property type="match status" value="1"/>
</dbReference>
<feature type="transmembrane region" description="Helical" evidence="11">
    <location>
        <begin position="509"/>
        <end position="530"/>
    </location>
</feature>
<keyword evidence="3 11" id="KW-0812">Transmembrane</keyword>
<dbReference type="SUPFAM" id="SSF53822">
    <property type="entry name" value="Periplasmic binding protein-like I"/>
    <property type="match status" value="1"/>
</dbReference>
<dbReference type="PANTHER" id="PTHR34836">
    <property type="entry name" value="OS06G0188250 PROTEIN"/>
    <property type="match status" value="1"/>
</dbReference>
<dbReference type="InterPro" id="IPR015683">
    <property type="entry name" value="Ionotropic_Glu_rcpt"/>
</dbReference>
<evidence type="ECO:0000256" key="6">
    <source>
        <dbReference type="ARBA" id="ARBA00023136"/>
    </source>
</evidence>
<dbReference type="AlphaFoldDB" id="A0AAW1VVQ4"/>
<dbReference type="SMART" id="SM00079">
    <property type="entry name" value="PBPe"/>
    <property type="match status" value="1"/>
</dbReference>
<dbReference type="GO" id="GO:0015276">
    <property type="term" value="F:ligand-gated monoatomic ion channel activity"/>
    <property type="evidence" value="ECO:0007669"/>
    <property type="project" value="InterPro"/>
</dbReference>
<name>A0AAW1VVQ4_RUBAR</name>
<dbReference type="InterPro" id="IPR001320">
    <property type="entry name" value="Iontro_rcpt_C"/>
</dbReference>
<dbReference type="GO" id="GO:0016020">
    <property type="term" value="C:membrane"/>
    <property type="evidence" value="ECO:0007669"/>
    <property type="project" value="UniProtKB-SubCell"/>
</dbReference>
<dbReference type="InterPro" id="IPR044440">
    <property type="entry name" value="GABAb_receptor_plant_PBP1"/>
</dbReference>
<evidence type="ECO:0000259" key="13">
    <source>
        <dbReference type="SMART" id="SM00079"/>
    </source>
</evidence>
<organism evidence="14 15">
    <name type="scientific">Rubus argutus</name>
    <name type="common">Southern blackberry</name>
    <dbReference type="NCBI Taxonomy" id="59490"/>
    <lineage>
        <taxon>Eukaryota</taxon>
        <taxon>Viridiplantae</taxon>
        <taxon>Streptophyta</taxon>
        <taxon>Embryophyta</taxon>
        <taxon>Tracheophyta</taxon>
        <taxon>Spermatophyta</taxon>
        <taxon>Magnoliopsida</taxon>
        <taxon>eudicotyledons</taxon>
        <taxon>Gunneridae</taxon>
        <taxon>Pentapetalae</taxon>
        <taxon>rosids</taxon>
        <taxon>fabids</taxon>
        <taxon>Rosales</taxon>
        <taxon>Rosaceae</taxon>
        <taxon>Rosoideae</taxon>
        <taxon>Rosoideae incertae sedis</taxon>
        <taxon>Rubus</taxon>
    </lineage>
</organism>
<evidence type="ECO:0000256" key="1">
    <source>
        <dbReference type="ARBA" id="ARBA00004141"/>
    </source>
</evidence>
<dbReference type="Pfam" id="PF00060">
    <property type="entry name" value="Lig_chan"/>
    <property type="match status" value="1"/>
</dbReference>
<keyword evidence="15" id="KW-1185">Reference proteome</keyword>
<evidence type="ECO:0000256" key="3">
    <source>
        <dbReference type="ARBA" id="ARBA00022692"/>
    </source>
</evidence>
<evidence type="ECO:0000313" key="15">
    <source>
        <dbReference type="Proteomes" id="UP001457282"/>
    </source>
</evidence>
<dbReference type="CDD" id="cd19990">
    <property type="entry name" value="PBP1_GABAb_receptor_plant"/>
    <property type="match status" value="1"/>
</dbReference>
<evidence type="ECO:0000256" key="11">
    <source>
        <dbReference type="SAM" id="Phobius"/>
    </source>
</evidence>
<keyword evidence="4 11" id="KW-1133">Transmembrane helix</keyword>
<evidence type="ECO:0000256" key="5">
    <source>
        <dbReference type="ARBA" id="ARBA00023065"/>
    </source>
</evidence>
<feature type="signal peptide" evidence="12">
    <location>
        <begin position="1"/>
        <end position="26"/>
    </location>
</feature>
<keyword evidence="12" id="KW-0732">Signal</keyword>
<dbReference type="Proteomes" id="UP001457282">
    <property type="component" value="Unassembled WGS sequence"/>
</dbReference>
<keyword evidence="2" id="KW-0813">Transport</keyword>
<feature type="chain" id="PRO_5043979782" description="Ionotropic glutamate receptor C-terminal domain-containing protein" evidence="12">
    <location>
        <begin position="27"/>
        <end position="749"/>
    </location>
</feature>